<evidence type="ECO:0000313" key="3">
    <source>
        <dbReference type="Proteomes" id="UP001195483"/>
    </source>
</evidence>
<feature type="compositionally biased region" description="Low complexity" evidence="1">
    <location>
        <begin position="1"/>
        <end position="16"/>
    </location>
</feature>
<organism evidence="2 3">
    <name type="scientific">Potamilus streckersoni</name>
    <dbReference type="NCBI Taxonomy" id="2493646"/>
    <lineage>
        <taxon>Eukaryota</taxon>
        <taxon>Metazoa</taxon>
        <taxon>Spiralia</taxon>
        <taxon>Lophotrochozoa</taxon>
        <taxon>Mollusca</taxon>
        <taxon>Bivalvia</taxon>
        <taxon>Autobranchia</taxon>
        <taxon>Heteroconchia</taxon>
        <taxon>Palaeoheterodonta</taxon>
        <taxon>Unionida</taxon>
        <taxon>Unionoidea</taxon>
        <taxon>Unionidae</taxon>
        <taxon>Ambleminae</taxon>
        <taxon>Lampsilini</taxon>
        <taxon>Potamilus</taxon>
    </lineage>
</organism>
<dbReference type="AlphaFoldDB" id="A0AAE0W095"/>
<keyword evidence="3" id="KW-1185">Reference proteome</keyword>
<comment type="caution">
    <text evidence="2">The sequence shown here is derived from an EMBL/GenBank/DDBJ whole genome shotgun (WGS) entry which is preliminary data.</text>
</comment>
<reference evidence="2" key="1">
    <citation type="journal article" date="2021" name="Genome Biol. Evol.">
        <title>A High-Quality Reference Genome for a Parasitic Bivalve with Doubly Uniparental Inheritance (Bivalvia: Unionida).</title>
        <authorList>
            <person name="Smith C.H."/>
        </authorList>
    </citation>
    <scope>NUCLEOTIDE SEQUENCE</scope>
    <source>
        <strain evidence="2">CHS0354</strain>
    </source>
</reference>
<feature type="compositionally biased region" description="Low complexity" evidence="1">
    <location>
        <begin position="48"/>
        <end position="57"/>
    </location>
</feature>
<dbReference type="EMBL" id="JAEAOA010002221">
    <property type="protein sequence ID" value="KAK3596701.1"/>
    <property type="molecule type" value="Genomic_DNA"/>
</dbReference>
<feature type="non-terminal residue" evidence="2">
    <location>
        <position position="78"/>
    </location>
</feature>
<protein>
    <submittedName>
        <fullName evidence="2">Uncharacterized protein</fullName>
    </submittedName>
</protein>
<evidence type="ECO:0000313" key="2">
    <source>
        <dbReference type="EMBL" id="KAK3596701.1"/>
    </source>
</evidence>
<gene>
    <name evidence="2" type="ORF">CHS0354_038038</name>
</gene>
<feature type="region of interest" description="Disordered" evidence="1">
    <location>
        <begin position="1"/>
        <end position="78"/>
    </location>
</feature>
<name>A0AAE0W095_9BIVA</name>
<proteinExistence type="predicted"/>
<reference evidence="2" key="2">
    <citation type="journal article" date="2021" name="Genome Biol. Evol.">
        <title>Developing a high-quality reference genome for a parasitic bivalve with doubly uniparental inheritance (Bivalvia: Unionida).</title>
        <authorList>
            <person name="Smith C.H."/>
        </authorList>
    </citation>
    <scope>NUCLEOTIDE SEQUENCE</scope>
    <source>
        <strain evidence="2">CHS0354</strain>
        <tissue evidence="2">Mantle</tissue>
    </source>
</reference>
<dbReference type="Proteomes" id="UP001195483">
    <property type="component" value="Unassembled WGS sequence"/>
</dbReference>
<sequence length="78" mass="8959">MTKLLISTTPITSSSSNENKHRIETENPFASLTIDDERDIQEFYSQDTNTTTTNRNTKIPKPQIKKRPHVTVVQNDKN</sequence>
<accession>A0AAE0W095</accession>
<reference evidence="2" key="3">
    <citation type="submission" date="2023-05" db="EMBL/GenBank/DDBJ databases">
        <authorList>
            <person name="Smith C.H."/>
        </authorList>
    </citation>
    <scope>NUCLEOTIDE SEQUENCE</scope>
    <source>
        <strain evidence="2">CHS0354</strain>
        <tissue evidence="2">Mantle</tissue>
    </source>
</reference>
<evidence type="ECO:0000256" key="1">
    <source>
        <dbReference type="SAM" id="MobiDB-lite"/>
    </source>
</evidence>